<keyword evidence="2" id="KW-0472">Membrane</keyword>
<dbReference type="SUPFAM" id="SSF56935">
    <property type="entry name" value="Porins"/>
    <property type="match status" value="1"/>
</dbReference>
<comment type="caution">
    <text evidence="7">The sequence shown here is derived from an EMBL/GenBank/DDBJ whole genome shotgun (WGS) entry which is preliminary data.</text>
</comment>
<dbReference type="PANTHER" id="PTHR40980:SF4">
    <property type="entry name" value="TONB-DEPENDENT RECEPTOR-LIKE BETA-BARREL DOMAIN-CONTAINING PROTEIN"/>
    <property type="match status" value="1"/>
</dbReference>
<dbReference type="Pfam" id="PF13715">
    <property type="entry name" value="CarbopepD_reg_2"/>
    <property type="match status" value="1"/>
</dbReference>
<dbReference type="SUPFAM" id="SSF49464">
    <property type="entry name" value="Carboxypeptidase regulatory domain-like"/>
    <property type="match status" value="1"/>
</dbReference>
<evidence type="ECO:0000259" key="6">
    <source>
        <dbReference type="Pfam" id="PF14905"/>
    </source>
</evidence>
<name>A0ABT0TK28_9FLAO</name>
<dbReference type="RefSeq" id="WP_250590442.1">
    <property type="nucleotide sequence ID" value="NZ_JAMLJM010000001.1"/>
</dbReference>
<dbReference type="InterPro" id="IPR037066">
    <property type="entry name" value="Plug_dom_sf"/>
</dbReference>
<gene>
    <name evidence="7" type="ORF">NAT50_00605</name>
</gene>
<feature type="chain" id="PRO_5046034490" evidence="4">
    <location>
        <begin position="20"/>
        <end position="802"/>
    </location>
</feature>
<evidence type="ECO:0000313" key="7">
    <source>
        <dbReference type="EMBL" id="MCL9807857.1"/>
    </source>
</evidence>
<reference evidence="7 8" key="1">
    <citation type="submission" date="2022-05" db="EMBL/GenBank/DDBJ databases">
        <title>Flavobacterium sp., isolated from activated sludge.</title>
        <authorList>
            <person name="Ran Q."/>
        </authorList>
    </citation>
    <scope>NUCLEOTIDE SEQUENCE [LARGE SCALE GENOMIC DNA]</scope>
    <source>
        <strain evidence="7 8">HXWNR70</strain>
    </source>
</reference>
<feature type="domain" description="TonB-dependent receptor plug" evidence="5">
    <location>
        <begin position="145"/>
        <end position="229"/>
    </location>
</feature>
<evidence type="ECO:0000256" key="3">
    <source>
        <dbReference type="ARBA" id="ARBA00023237"/>
    </source>
</evidence>
<evidence type="ECO:0000256" key="4">
    <source>
        <dbReference type="SAM" id="SignalP"/>
    </source>
</evidence>
<dbReference type="Pfam" id="PF14905">
    <property type="entry name" value="OMP_b-brl_3"/>
    <property type="match status" value="1"/>
</dbReference>
<dbReference type="Proteomes" id="UP001317191">
    <property type="component" value="Unassembled WGS sequence"/>
</dbReference>
<dbReference type="Pfam" id="PF07715">
    <property type="entry name" value="Plug"/>
    <property type="match status" value="1"/>
</dbReference>
<organism evidence="7 8">
    <name type="scientific">Flavobacterium luminosum</name>
    <dbReference type="NCBI Taxonomy" id="2949086"/>
    <lineage>
        <taxon>Bacteria</taxon>
        <taxon>Pseudomonadati</taxon>
        <taxon>Bacteroidota</taxon>
        <taxon>Flavobacteriia</taxon>
        <taxon>Flavobacteriales</taxon>
        <taxon>Flavobacteriaceae</taxon>
        <taxon>Flavobacterium</taxon>
    </lineage>
</organism>
<keyword evidence="3" id="KW-0998">Cell outer membrane</keyword>
<feature type="domain" description="Outer membrane protein beta-barrel" evidence="6">
    <location>
        <begin position="382"/>
        <end position="776"/>
    </location>
</feature>
<dbReference type="Gene3D" id="2.170.130.10">
    <property type="entry name" value="TonB-dependent receptor, plug domain"/>
    <property type="match status" value="1"/>
</dbReference>
<evidence type="ECO:0000256" key="1">
    <source>
        <dbReference type="ARBA" id="ARBA00004442"/>
    </source>
</evidence>
<protein>
    <submittedName>
        <fullName evidence="7">TonB-dependent receptor</fullName>
    </submittedName>
</protein>
<dbReference type="Gene3D" id="2.40.170.20">
    <property type="entry name" value="TonB-dependent receptor, beta-barrel domain"/>
    <property type="match status" value="1"/>
</dbReference>
<proteinExistence type="predicted"/>
<evidence type="ECO:0000259" key="5">
    <source>
        <dbReference type="Pfam" id="PF07715"/>
    </source>
</evidence>
<dbReference type="InterPro" id="IPR008969">
    <property type="entry name" value="CarboxyPept-like_regulatory"/>
</dbReference>
<keyword evidence="7" id="KW-0675">Receptor</keyword>
<comment type="subcellular location">
    <subcellularLocation>
        <location evidence="1">Cell outer membrane</location>
    </subcellularLocation>
</comment>
<feature type="signal peptide" evidence="4">
    <location>
        <begin position="1"/>
        <end position="19"/>
    </location>
</feature>
<dbReference type="PANTHER" id="PTHR40980">
    <property type="entry name" value="PLUG DOMAIN-CONTAINING PROTEIN"/>
    <property type="match status" value="1"/>
</dbReference>
<keyword evidence="4" id="KW-0732">Signal</keyword>
<accession>A0ABT0TK28</accession>
<evidence type="ECO:0000313" key="8">
    <source>
        <dbReference type="Proteomes" id="UP001317191"/>
    </source>
</evidence>
<keyword evidence="8" id="KW-1185">Reference proteome</keyword>
<dbReference type="InterPro" id="IPR036942">
    <property type="entry name" value="Beta-barrel_TonB_sf"/>
</dbReference>
<dbReference type="InterPro" id="IPR041700">
    <property type="entry name" value="OMP_b-brl_3"/>
</dbReference>
<dbReference type="InterPro" id="IPR012910">
    <property type="entry name" value="Plug_dom"/>
</dbReference>
<dbReference type="Gene3D" id="2.60.40.1120">
    <property type="entry name" value="Carboxypeptidase-like, regulatory domain"/>
    <property type="match status" value="1"/>
</dbReference>
<dbReference type="EMBL" id="JAMLJM010000001">
    <property type="protein sequence ID" value="MCL9807857.1"/>
    <property type="molecule type" value="Genomic_DNA"/>
</dbReference>
<sequence>MKLKVLLICMLACTVGIQAQTSVTNNPAITIGLGTISGKVVDKSNNEPLPYASVTIKENGKVLTGGFTKDNGTFQITNLPLKSLNVEVVFMGYKKYETTVQLGSDEKNATLKNILLEEEAKQLNEVSIVREKSTVEQKIDRKVITVGKDLISAGATAADIMNNIPSVSVDPQSNTVSLRGNENVKIFIDGKPSNLSAAQALQQIPSTSIKQIELITNPSAKYNPEGMSGIINIVLNKNAQLGFNGNVTTGVTFAKTPKTNNAIDLNYRINQFNFYTNYSLNHGKRINNGIIDWVDYYNVNNNISYFDITNFNKSHYTKTGVDFYLNEKNTLSFYTIQSFFKSTGTFSNTMDFSTGPLTDRTLIQSAINDGKNQTYNLAYRLKFDKPDKTLDVEVNYSLNSDPEDSKYYDENKTLLYTNQAYTNGNNLIINADFVNPINETTKLELGAESRFDGTDNKLNFDYNYNSDFDYQRNIQSVYGNYNKQINKWSYQLGLRLESYDAEANFRKVNEQPGQFKDYIFTMYPSAFVTFNASEKNAFNFSYSRRVDRPNLGQVNPIREWSSPTIDQEGNPNLKPQFTNSIEVNYTRKVKIGTFTAGTFFRYINDDISQVILSHPTDANKKLLTYTNFDQNTEYGVEISGNLDLKKWWSVNFSADSYFRNLKGFVEDPDGNLYEDKVLAVPFNTRMNHTFKINKDLRLIWFTMYRGSEKGLQFSNNDMWKTDLGTRLNLLQGKGTLTLRFNDIFKTMKSSFYSNNPDTIRGQFSWESQNVNLSFNYRFGSGKDKALQRKQREQNESQGGGLF</sequence>
<evidence type="ECO:0000256" key="2">
    <source>
        <dbReference type="ARBA" id="ARBA00023136"/>
    </source>
</evidence>